<gene>
    <name evidence="1" type="ORF">GCM10011517_28630</name>
</gene>
<comment type="caution">
    <text evidence="1">The sequence shown here is derived from an EMBL/GenBank/DDBJ whole genome shotgun (WGS) entry which is preliminary data.</text>
</comment>
<organism evidence="1 2">
    <name type="scientific">Actibacterium pelagium</name>
    <dbReference type="NCBI Taxonomy" id="2029103"/>
    <lineage>
        <taxon>Bacteria</taxon>
        <taxon>Pseudomonadati</taxon>
        <taxon>Pseudomonadota</taxon>
        <taxon>Alphaproteobacteria</taxon>
        <taxon>Rhodobacterales</taxon>
        <taxon>Roseobacteraceae</taxon>
        <taxon>Actibacterium</taxon>
    </lineage>
</organism>
<reference evidence="1" key="2">
    <citation type="submission" date="2020-09" db="EMBL/GenBank/DDBJ databases">
        <authorList>
            <person name="Sun Q."/>
            <person name="Zhou Y."/>
        </authorList>
    </citation>
    <scope>NUCLEOTIDE SEQUENCE</scope>
    <source>
        <strain evidence="1">CGMCC 1.16012</strain>
    </source>
</reference>
<evidence type="ECO:0000313" key="1">
    <source>
        <dbReference type="EMBL" id="GGE59174.1"/>
    </source>
</evidence>
<dbReference type="EMBL" id="BMKN01000002">
    <property type="protein sequence ID" value="GGE59174.1"/>
    <property type="molecule type" value="Genomic_DNA"/>
</dbReference>
<evidence type="ECO:0008006" key="3">
    <source>
        <dbReference type="Google" id="ProtNLM"/>
    </source>
</evidence>
<dbReference type="AlphaFoldDB" id="A0A917ALK8"/>
<proteinExistence type="predicted"/>
<evidence type="ECO:0000313" key="2">
    <source>
        <dbReference type="Proteomes" id="UP000606730"/>
    </source>
</evidence>
<sequence>METLVAQSAKVEEIRLNIPKSYRRFPDYDGSLPDVPKGIRIVRPEEDWGPATKVLATAFDLRGEDCQIAFCDDDNLYPSHWAQKMLDAKAERPDDAIGFIAEDIAVLTKEPVVPTHFPRAVTARKDLTYRWERLKQQIKARQLRAIRGKPPRIYVSKAGYRDTLYGFGGALVQPDYFDNRSYEIPPVVWAVDDIWLSGCLARQGIGIWAVAGEKIPALSPAHYHDGLAFDEIEGANRKQANLACIRYMQDTYGIWKPAEAQ</sequence>
<protein>
    <recommendedName>
        <fullName evidence="3">Glycosyltransferase</fullName>
    </recommendedName>
</protein>
<dbReference type="Proteomes" id="UP000606730">
    <property type="component" value="Unassembled WGS sequence"/>
</dbReference>
<keyword evidence="2" id="KW-1185">Reference proteome</keyword>
<dbReference type="RefSeq" id="WP_198950951.1">
    <property type="nucleotide sequence ID" value="NZ_BMKN01000002.1"/>
</dbReference>
<name>A0A917ALK8_9RHOB</name>
<accession>A0A917ALK8</accession>
<reference evidence="1" key="1">
    <citation type="journal article" date="2014" name="Int. J. Syst. Evol. Microbiol.">
        <title>Complete genome sequence of Corynebacterium casei LMG S-19264T (=DSM 44701T), isolated from a smear-ripened cheese.</title>
        <authorList>
            <consortium name="US DOE Joint Genome Institute (JGI-PGF)"/>
            <person name="Walter F."/>
            <person name="Albersmeier A."/>
            <person name="Kalinowski J."/>
            <person name="Ruckert C."/>
        </authorList>
    </citation>
    <scope>NUCLEOTIDE SEQUENCE</scope>
    <source>
        <strain evidence="1">CGMCC 1.16012</strain>
    </source>
</reference>